<dbReference type="PANTHER" id="PTHR47791:SF2">
    <property type="entry name" value="ENDO MANNANASE, GH76 FAMILY (EUROFUNG)"/>
    <property type="match status" value="1"/>
</dbReference>
<proteinExistence type="predicted"/>
<organism evidence="2 3">
    <name type="scientific">Blastomyces parvus</name>
    <dbReference type="NCBI Taxonomy" id="2060905"/>
    <lineage>
        <taxon>Eukaryota</taxon>
        <taxon>Fungi</taxon>
        <taxon>Dikarya</taxon>
        <taxon>Ascomycota</taxon>
        <taxon>Pezizomycotina</taxon>
        <taxon>Eurotiomycetes</taxon>
        <taxon>Eurotiomycetidae</taxon>
        <taxon>Onygenales</taxon>
        <taxon>Ajellomycetaceae</taxon>
        <taxon>Blastomyces</taxon>
    </lineage>
</organism>
<dbReference type="PANTHER" id="PTHR47791">
    <property type="entry name" value="MEIOTICALLY UP-REGULATED GENE 191 PROTEIN"/>
    <property type="match status" value="1"/>
</dbReference>
<name>A0A2B7WW80_9EURO</name>
<gene>
    <name evidence="2" type="ORF">GX51_05633</name>
</gene>
<evidence type="ECO:0000313" key="2">
    <source>
        <dbReference type="EMBL" id="PGH00752.1"/>
    </source>
</evidence>
<comment type="caution">
    <text evidence="2">The sequence shown here is derived from an EMBL/GenBank/DDBJ whole genome shotgun (WGS) entry which is preliminary data.</text>
</comment>
<reference evidence="2 3" key="1">
    <citation type="submission" date="2017-10" db="EMBL/GenBank/DDBJ databases">
        <title>Comparative genomics in systemic dimorphic fungi from Ajellomycetaceae.</title>
        <authorList>
            <person name="Munoz J.F."/>
            <person name="Mcewen J.G."/>
            <person name="Clay O.K."/>
            <person name="Cuomo C.A."/>
        </authorList>
    </citation>
    <scope>NUCLEOTIDE SEQUENCE [LARGE SCALE GENOMIC DNA]</scope>
    <source>
        <strain evidence="2 3">UAMH130</strain>
    </source>
</reference>
<evidence type="ECO:0000256" key="1">
    <source>
        <dbReference type="SAM" id="MobiDB-lite"/>
    </source>
</evidence>
<dbReference type="InterPro" id="IPR008928">
    <property type="entry name" value="6-hairpin_glycosidase_sf"/>
</dbReference>
<dbReference type="InterPro" id="IPR053169">
    <property type="entry name" value="MUG_Protein"/>
</dbReference>
<evidence type="ECO:0008006" key="4">
    <source>
        <dbReference type="Google" id="ProtNLM"/>
    </source>
</evidence>
<dbReference type="AlphaFoldDB" id="A0A2B7WW80"/>
<dbReference type="Proteomes" id="UP000224080">
    <property type="component" value="Unassembled WGS sequence"/>
</dbReference>
<dbReference type="EMBL" id="PDNC01000081">
    <property type="protein sequence ID" value="PGH00752.1"/>
    <property type="molecule type" value="Genomic_DNA"/>
</dbReference>
<feature type="region of interest" description="Disordered" evidence="1">
    <location>
        <begin position="575"/>
        <end position="608"/>
    </location>
</feature>
<dbReference type="Pfam" id="PF03663">
    <property type="entry name" value="Glyco_hydro_76"/>
    <property type="match status" value="1"/>
</dbReference>
<evidence type="ECO:0000313" key="3">
    <source>
        <dbReference type="Proteomes" id="UP000224080"/>
    </source>
</evidence>
<sequence length="629" mass="70703">MGFWLKWPRNGLSSFPRIIVLVGYLFCLSLHEVARAQPLEITLDSHNDHHYNDGRQKLLNDRPDTVPLIGSGGSEPQKPIHDPVAPNDTLKKLLNALDVMQSSYFEIWQGTWPSSIDWTAAVLATHVSATLSSLSINLDKLLDRDQSAAAGGSALAYENLINSYFLQLSTFYFGEEAFSLRMQAYDDMLWVVLDWLENIKFQNIHSTLHYSSSTLNDSLRSSWYGTKFSQPAAHRARLFYDLASQGWDTSLCSGGMVWSPYLEPYKNAITNELFISASIAMYLYFPGDDIDSPLLSKSTTGDTISEPHNPAHLKAAITAYEWLKNSNMTRDNGLYADGFHIQGWRDKSNPGTRKCDVLDPMVYTYNQGVVLSGLRGLWLATGAKSYLEDGHELVRNVIKATGWPNTSSQKWHGLGRAGVLEEACDSSGSCSQNGHTFKGILFHHFTEFCRPLTNDEEQYLSSAHRKKTTKQINSQRGDYEWHQKECDSYYSWVAHNANASYATRDEDGKFGMWWGKPYPHTDLHPTQTSPLPDGAVDYINEGPFAAVSDDESHQRLPKGADTEIYFGGYGKLPFSKRKRNKGTSSPYPRKKSPVVLNDVNDRGRGRTVETQSGGVAVLRALFQWEMARK</sequence>
<dbReference type="GO" id="GO:0005975">
    <property type="term" value="P:carbohydrate metabolic process"/>
    <property type="evidence" value="ECO:0007669"/>
    <property type="project" value="InterPro"/>
</dbReference>
<dbReference type="SUPFAM" id="SSF48208">
    <property type="entry name" value="Six-hairpin glycosidases"/>
    <property type="match status" value="1"/>
</dbReference>
<dbReference type="OrthoDB" id="4104179at2759"/>
<dbReference type="InterPro" id="IPR005198">
    <property type="entry name" value="Glyco_hydro_76"/>
</dbReference>
<accession>A0A2B7WW80</accession>
<protein>
    <recommendedName>
        <fullName evidence="4">Glycosyl hydrolase</fullName>
    </recommendedName>
</protein>
<dbReference type="STRING" id="2060905.A0A2B7WW80"/>
<keyword evidence="3" id="KW-1185">Reference proteome</keyword>
<dbReference type="Gene3D" id="1.50.10.20">
    <property type="match status" value="1"/>
</dbReference>